<dbReference type="InterPro" id="IPR011006">
    <property type="entry name" value="CheY-like_superfamily"/>
</dbReference>
<dbReference type="PROSITE" id="PS50112">
    <property type="entry name" value="PAS"/>
    <property type="match status" value="1"/>
</dbReference>
<dbReference type="InterPro" id="IPR035965">
    <property type="entry name" value="PAS-like_dom_sf"/>
</dbReference>
<dbReference type="InterPro" id="IPR001789">
    <property type="entry name" value="Sig_transdc_resp-reg_receiver"/>
</dbReference>
<dbReference type="SMART" id="SM00421">
    <property type="entry name" value="HTH_LUXR"/>
    <property type="match status" value="1"/>
</dbReference>
<dbReference type="Proteomes" id="UP000672657">
    <property type="component" value="Unassembled WGS sequence"/>
</dbReference>
<comment type="caution">
    <text evidence="9">The sequence shown here is derived from an EMBL/GenBank/DDBJ whole genome shotgun (WGS) entry which is preliminary data.</text>
</comment>
<keyword evidence="4" id="KW-0804">Transcription</keyword>
<dbReference type="Pfam" id="PF00196">
    <property type="entry name" value="GerE"/>
    <property type="match status" value="1"/>
</dbReference>
<dbReference type="SMART" id="SM00091">
    <property type="entry name" value="PAS"/>
    <property type="match status" value="1"/>
</dbReference>
<dbReference type="EMBL" id="CAJPVI010000037">
    <property type="protein sequence ID" value="CAG2156402.1"/>
    <property type="molecule type" value="Genomic_DNA"/>
</dbReference>
<keyword evidence="10" id="KW-1185">Reference proteome</keyword>
<feature type="domain" description="PAS" evidence="8">
    <location>
        <begin position="230"/>
        <end position="302"/>
    </location>
</feature>
<evidence type="ECO:0000256" key="1">
    <source>
        <dbReference type="ARBA" id="ARBA00022553"/>
    </source>
</evidence>
<dbReference type="InterPro" id="IPR058245">
    <property type="entry name" value="NreC/VraR/RcsB-like_REC"/>
</dbReference>
<dbReference type="SUPFAM" id="SSF55785">
    <property type="entry name" value="PYP-like sensor domain (PAS domain)"/>
    <property type="match status" value="1"/>
</dbReference>
<dbReference type="RefSeq" id="WP_211956141.1">
    <property type="nucleotide sequence ID" value="NZ_CAJPVI010000037.1"/>
</dbReference>
<dbReference type="InterPro" id="IPR039420">
    <property type="entry name" value="WalR-like"/>
</dbReference>
<dbReference type="SUPFAM" id="SSF52172">
    <property type="entry name" value="CheY-like"/>
    <property type="match status" value="1"/>
</dbReference>
<dbReference type="SUPFAM" id="SSF46894">
    <property type="entry name" value="C-terminal effector domain of the bipartite response regulators"/>
    <property type="match status" value="1"/>
</dbReference>
<dbReference type="PROSITE" id="PS00622">
    <property type="entry name" value="HTH_LUXR_1"/>
    <property type="match status" value="1"/>
</dbReference>
<keyword evidence="3" id="KW-0238">DNA-binding</keyword>
<proteinExistence type="predicted"/>
<dbReference type="Gene3D" id="3.30.450.20">
    <property type="entry name" value="PAS domain"/>
    <property type="match status" value="1"/>
</dbReference>
<evidence type="ECO:0000313" key="10">
    <source>
        <dbReference type="Proteomes" id="UP000672657"/>
    </source>
</evidence>
<dbReference type="PANTHER" id="PTHR43214">
    <property type="entry name" value="TWO-COMPONENT RESPONSE REGULATOR"/>
    <property type="match status" value="1"/>
</dbReference>
<dbReference type="InterPro" id="IPR016032">
    <property type="entry name" value="Sig_transdc_resp-reg_C-effctor"/>
</dbReference>
<dbReference type="Pfam" id="PF08448">
    <property type="entry name" value="PAS_4"/>
    <property type="match status" value="1"/>
</dbReference>
<evidence type="ECO:0000256" key="5">
    <source>
        <dbReference type="PROSITE-ProRule" id="PRU00169"/>
    </source>
</evidence>
<dbReference type="Gene3D" id="3.40.50.2300">
    <property type="match status" value="1"/>
</dbReference>
<dbReference type="PROSITE" id="PS50110">
    <property type="entry name" value="RESPONSE_REGULATORY"/>
    <property type="match status" value="1"/>
</dbReference>
<evidence type="ECO:0000313" key="9">
    <source>
        <dbReference type="EMBL" id="CAG2156402.1"/>
    </source>
</evidence>
<accession>A0ABN7Q807</accession>
<feature type="domain" description="HTH luxR-type" evidence="6">
    <location>
        <begin position="141"/>
        <end position="206"/>
    </location>
</feature>
<dbReference type="PROSITE" id="PS50043">
    <property type="entry name" value="HTH_LUXR_2"/>
    <property type="match status" value="1"/>
</dbReference>
<dbReference type="PANTHER" id="PTHR43214:SF41">
    <property type="entry name" value="NITRATE_NITRITE RESPONSE REGULATOR PROTEIN NARP"/>
    <property type="match status" value="1"/>
</dbReference>
<reference evidence="9 10" key="1">
    <citation type="submission" date="2021-03" db="EMBL/GenBank/DDBJ databases">
        <authorList>
            <person name="Peeters C."/>
        </authorList>
    </citation>
    <scope>NUCLEOTIDE SEQUENCE [LARGE SCALE GENOMIC DNA]</scope>
    <source>
        <strain evidence="9 10">LMG 26411</strain>
    </source>
</reference>
<evidence type="ECO:0000256" key="4">
    <source>
        <dbReference type="ARBA" id="ARBA00023163"/>
    </source>
</evidence>
<organism evidence="9 10">
    <name type="scientific">Cupriavidus numazuensis</name>
    <dbReference type="NCBI Taxonomy" id="221992"/>
    <lineage>
        <taxon>Bacteria</taxon>
        <taxon>Pseudomonadati</taxon>
        <taxon>Pseudomonadota</taxon>
        <taxon>Betaproteobacteria</taxon>
        <taxon>Burkholderiales</taxon>
        <taxon>Burkholderiaceae</taxon>
        <taxon>Cupriavidus</taxon>
    </lineage>
</organism>
<dbReference type="Pfam" id="PF00072">
    <property type="entry name" value="Response_reg"/>
    <property type="match status" value="1"/>
</dbReference>
<evidence type="ECO:0000256" key="3">
    <source>
        <dbReference type="ARBA" id="ARBA00023125"/>
    </source>
</evidence>
<dbReference type="InterPro" id="IPR000014">
    <property type="entry name" value="PAS"/>
</dbReference>
<feature type="domain" description="Response regulatory" evidence="7">
    <location>
        <begin position="3"/>
        <end position="118"/>
    </location>
</feature>
<evidence type="ECO:0000259" key="6">
    <source>
        <dbReference type="PROSITE" id="PS50043"/>
    </source>
</evidence>
<comment type="caution">
    <text evidence="5">Lacks conserved residue(s) required for the propagation of feature annotation.</text>
</comment>
<gene>
    <name evidence="9" type="primary">rcsB_2</name>
    <name evidence="9" type="ORF">LMG26411_05237</name>
</gene>
<dbReference type="CDD" id="cd00130">
    <property type="entry name" value="PAS"/>
    <property type="match status" value="1"/>
</dbReference>
<evidence type="ECO:0000259" key="7">
    <source>
        <dbReference type="PROSITE" id="PS50110"/>
    </source>
</evidence>
<dbReference type="CDD" id="cd17535">
    <property type="entry name" value="REC_NarL-like"/>
    <property type="match status" value="1"/>
</dbReference>
<dbReference type="PRINTS" id="PR00038">
    <property type="entry name" value="HTHLUXR"/>
</dbReference>
<dbReference type="InterPro" id="IPR013656">
    <property type="entry name" value="PAS_4"/>
</dbReference>
<keyword evidence="1" id="KW-0597">Phosphoprotein</keyword>
<dbReference type="CDD" id="cd06170">
    <property type="entry name" value="LuxR_C_like"/>
    <property type="match status" value="1"/>
</dbReference>
<dbReference type="InterPro" id="IPR000792">
    <property type="entry name" value="Tscrpt_reg_LuxR_C"/>
</dbReference>
<keyword evidence="2" id="KW-0805">Transcription regulation</keyword>
<sequence length="587" mass="64075">MHRVLLAEEQPAMRHAIRTLLDQSDYEVVREVSDGLDALSGTLELKPDLLILALRLRRLGGLEVIRRLRRRGETVKILVLTAADSEHFVSLCWQAGATGFVSKQDDLGELTLALQAIARGHTFFPGNAAHPRSGGTHSRVESAQIQSLSPREVTVMNYLANGYANGAIAKEMSISDRTVSTYKLRLFRKLKIKSLIELGEVAKRHGLLGAGVMGDTPEVGAITRGLEGAQHALLREVLDAIPSGVFIRDREGRLVFANDSFISSRQQKMDDILGTRFTDLDNVDPLDLAEIDRIYQEHVKLGIAFRHDMWVTENGVPRATRFWGAPLRDAEGEAAFMICGNPGIEEQESAFQSLREEKARAEVTHHAYGTLLREHVENSLVPLQEIERALQRLQGELPGSGAGEDVLKRMATAANALRAEFQTLQTLMSIGADLPASIAQSCDLSAFAGRLAERLADRFDGGRPRISFDTTGTRVPNVWLDQVHYCLVVTDLVAPVVTALDADAVELALQSSAMGRALVEVRLDIRCTGTSRGASRRAQRASAINAARDLAKAIQGEVLVMADTDSSVHLQLKSLMPKAAAALGGKR</sequence>
<protein>
    <submittedName>
        <fullName evidence="9">Transcriptional regulatory protein RcsB</fullName>
    </submittedName>
</protein>
<evidence type="ECO:0000259" key="8">
    <source>
        <dbReference type="PROSITE" id="PS50112"/>
    </source>
</evidence>
<evidence type="ECO:0000256" key="2">
    <source>
        <dbReference type="ARBA" id="ARBA00023015"/>
    </source>
</evidence>
<name>A0ABN7Q807_9BURK</name>
<dbReference type="SMART" id="SM00448">
    <property type="entry name" value="REC"/>
    <property type="match status" value="1"/>
</dbReference>